<dbReference type="GO" id="GO:0008199">
    <property type="term" value="F:ferric iron binding"/>
    <property type="evidence" value="ECO:0007669"/>
    <property type="project" value="InterPro"/>
</dbReference>
<accession>A0AAN7UCX3</accession>
<protein>
    <submittedName>
        <fullName evidence="1">Uncharacterized protein</fullName>
    </submittedName>
</protein>
<proteinExistence type="predicted"/>
<gene>
    <name evidence="1" type="ORF">RRF57_000462</name>
</gene>
<comment type="caution">
    <text evidence="1">The sequence shown here is derived from an EMBL/GenBank/DDBJ whole genome shotgun (WGS) entry which is preliminary data.</text>
</comment>
<name>A0AAN7UCX3_9PEZI</name>
<dbReference type="EMBL" id="JAWHQM010000001">
    <property type="protein sequence ID" value="KAK5624746.1"/>
    <property type="molecule type" value="Genomic_DNA"/>
</dbReference>
<sequence length="414" mass="46362">MSSSQKGDIERLRKVAMLAELIQEPRNERRIGPLVTMLLARNVDIYSKKLTGLGDELKKTRDSEFEHHERIAERILSIEQDVASLRQLVEANDLGPSDIKTVLQQLSSLLTEVIKHNSQNDESYQAVRELVTGQQKTSNEIMEALKKQEQLLGTLSCDIAELKFGLEGVLFNTEYIRGPIVKLEEAIQKRSKIINLTLAATGIQLDTTEQLDIPEEIGWESPAGRNTKQFAINGCAPGPFLISRSESSVDKPERQPISLKDWPATAEFLTIYEEKIASYKSKQPDDETEFIREFLSTINVHASCLLQRHFLKKRPDQVKLIALGAGQHTPAIFIELSGVIWKDIKRMIGTLNLKLVQTAVEKKISGSKSRHRASLYPHDSSATGISTFQKDLPSYVIPHLAGKSKVCLSVLVTD</sequence>
<evidence type="ECO:0000313" key="1">
    <source>
        <dbReference type="EMBL" id="KAK5624746.1"/>
    </source>
</evidence>
<dbReference type="AlphaFoldDB" id="A0AAN7UCX3"/>
<keyword evidence="2" id="KW-1185">Reference proteome</keyword>
<reference evidence="1 2" key="1">
    <citation type="submission" date="2023-10" db="EMBL/GenBank/DDBJ databases">
        <title>Draft genome sequence of Xylaria bambusicola isolate GMP-LS, the root and basal stem rot pathogen of sugarcane in Indonesia.</title>
        <authorList>
            <person name="Selvaraj P."/>
            <person name="Muralishankar V."/>
            <person name="Muruganantham S."/>
            <person name="Sp S."/>
            <person name="Haryani S."/>
            <person name="Lau K.J.X."/>
            <person name="Naqvi N.I."/>
        </authorList>
    </citation>
    <scope>NUCLEOTIDE SEQUENCE [LARGE SCALE GENOMIC DNA]</scope>
    <source>
        <strain evidence="1">GMP-LS</strain>
    </source>
</reference>
<organism evidence="1 2">
    <name type="scientific">Xylaria bambusicola</name>
    <dbReference type="NCBI Taxonomy" id="326684"/>
    <lineage>
        <taxon>Eukaryota</taxon>
        <taxon>Fungi</taxon>
        <taxon>Dikarya</taxon>
        <taxon>Ascomycota</taxon>
        <taxon>Pezizomycotina</taxon>
        <taxon>Sordariomycetes</taxon>
        <taxon>Xylariomycetidae</taxon>
        <taxon>Xylariales</taxon>
        <taxon>Xylariaceae</taxon>
        <taxon>Xylaria</taxon>
    </lineage>
</organism>
<dbReference type="Proteomes" id="UP001305414">
    <property type="component" value="Unassembled WGS sequence"/>
</dbReference>
<evidence type="ECO:0000313" key="2">
    <source>
        <dbReference type="Proteomes" id="UP001305414"/>
    </source>
</evidence>